<organism evidence="5 6">
    <name type="scientific">Desulfosarcina ovata subsp. sediminis</name>
    <dbReference type="NCBI Taxonomy" id="885957"/>
    <lineage>
        <taxon>Bacteria</taxon>
        <taxon>Pseudomonadati</taxon>
        <taxon>Thermodesulfobacteriota</taxon>
        <taxon>Desulfobacteria</taxon>
        <taxon>Desulfobacterales</taxon>
        <taxon>Desulfosarcinaceae</taxon>
        <taxon>Desulfosarcina</taxon>
    </lineage>
</organism>
<dbReference type="Gene3D" id="3.30.390.50">
    <property type="entry name" value="CO dehydrogenase flavoprotein, C-terminal domain"/>
    <property type="match status" value="1"/>
</dbReference>
<dbReference type="InterPro" id="IPR016166">
    <property type="entry name" value="FAD-bd_PCMH"/>
</dbReference>
<dbReference type="SUPFAM" id="SSF55447">
    <property type="entry name" value="CO dehydrogenase flavoprotein C-terminal domain-like"/>
    <property type="match status" value="1"/>
</dbReference>
<dbReference type="GO" id="GO:0016491">
    <property type="term" value="F:oxidoreductase activity"/>
    <property type="evidence" value="ECO:0007669"/>
    <property type="project" value="UniProtKB-KW"/>
</dbReference>
<dbReference type="PANTHER" id="PTHR42659">
    <property type="entry name" value="XANTHINE DEHYDROGENASE SUBUNIT C-RELATED"/>
    <property type="match status" value="1"/>
</dbReference>
<evidence type="ECO:0000256" key="2">
    <source>
        <dbReference type="ARBA" id="ARBA00022827"/>
    </source>
</evidence>
<dbReference type="SUPFAM" id="SSF56176">
    <property type="entry name" value="FAD-binding/transporter-associated domain-like"/>
    <property type="match status" value="1"/>
</dbReference>
<dbReference type="EMBL" id="AP021876">
    <property type="protein sequence ID" value="BBO83358.1"/>
    <property type="molecule type" value="Genomic_DNA"/>
</dbReference>
<dbReference type="InterPro" id="IPR016167">
    <property type="entry name" value="FAD-bd_PCMH_sub1"/>
</dbReference>
<dbReference type="Proteomes" id="UP000425960">
    <property type="component" value="Chromosome"/>
</dbReference>
<feature type="domain" description="FAD-binding PCMH-type" evidence="4">
    <location>
        <begin position="1"/>
        <end position="217"/>
    </location>
</feature>
<name>A0A5K7ZT28_9BACT</name>
<dbReference type="SMART" id="SM01092">
    <property type="entry name" value="CO_deh_flav_C"/>
    <property type="match status" value="1"/>
</dbReference>
<dbReference type="InterPro" id="IPR016169">
    <property type="entry name" value="FAD-bd_PCMH_sub2"/>
</dbReference>
<keyword evidence="3" id="KW-0560">Oxidoreductase</keyword>
<evidence type="ECO:0000256" key="3">
    <source>
        <dbReference type="ARBA" id="ARBA00023002"/>
    </source>
</evidence>
<evidence type="ECO:0000256" key="1">
    <source>
        <dbReference type="ARBA" id="ARBA00022630"/>
    </source>
</evidence>
<dbReference type="InterPro" id="IPR005107">
    <property type="entry name" value="CO_DH_flav_C"/>
</dbReference>
<dbReference type="InterPro" id="IPR051312">
    <property type="entry name" value="Diverse_Substr_Oxidored"/>
</dbReference>
<evidence type="ECO:0000259" key="4">
    <source>
        <dbReference type="PROSITE" id="PS51387"/>
    </source>
</evidence>
<evidence type="ECO:0000313" key="6">
    <source>
        <dbReference type="Proteomes" id="UP000425960"/>
    </source>
</evidence>
<dbReference type="AlphaFoldDB" id="A0A5K7ZT28"/>
<dbReference type="KEGG" id="dov:DSCO28_39240"/>
<sequence>MILPDFKYRKAETVADAIGLYNEFNGKVRYLAGGTDLMPLLRYRLSTPAAVIDLKGIIDLSAVTAQDGWVTIGANVTLFALKQNQTIQDYFPVLYQSLEATACETLQMRGTIGGNLLQDTRCIEYNKSNDWRVARGFCLKMGGKTCNVVPGARVCLSNYCSDNALSLISLSATVRIQGPGGERTIPLEKIFSGKGGKPFALEPGEILTHIRIPMDKSKGAYEKLRVRKSIDYPLVAVAACVKGDHARICVGGIGPAPLVYDLTGLDTDRIVDASRGTYADAKAVRNTTLSPEYRKRMAGVLFRKAVNRALKEEE</sequence>
<dbReference type="InterPro" id="IPR036318">
    <property type="entry name" value="FAD-bd_PCMH-like_sf"/>
</dbReference>
<evidence type="ECO:0000313" key="5">
    <source>
        <dbReference type="EMBL" id="BBO83358.1"/>
    </source>
</evidence>
<dbReference type="Gene3D" id="3.30.465.10">
    <property type="match status" value="2"/>
</dbReference>
<reference evidence="5 6" key="1">
    <citation type="submission" date="2019-11" db="EMBL/GenBank/DDBJ databases">
        <title>Comparative genomics of hydrocarbon-degrading Desulfosarcina strains.</title>
        <authorList>
            <person name="Watanabe M."/>
            <person name="Kojima H."/>
            <person name="Fukui M."/>
        </authorList>
    </citation>
    <scope>NUCLEOTIDE SEQUENCE [LARGE SCALE GENOMIC DNA]</scope>
    <source>
        <strain evidence="5 6">28bB2T</strain>
    </source>
</reference>
<dbReference type="RefSeq" id="WP_155323599.1">
    <property type="nucleotide sequence ID" value="NZ_AP021876.1"/>
</dbReference>
<dbReference type="InterPro" id="IPR036683">
    <property type="entry name" value="CO_DH_flav_C_dom_sf"/>
</dbReference>
<dbReference type="Gene3D" id="3.30.43.10">
    <property type="entry name" value="Uridine Diphospho-n-acetylenolpyruvylglucosamine Reductase, domain 2"/>
    <property type="match status" value="1"/>
</dbReference>
<keyword evidence="1" id="KW-0285">Flavoprotein</keyword>
<proteinExistence type="predicted"/>
<accession>A0A5K7ZT28</accession>
<protein>
    <recommendedName>
        <fullName evidence="4">FAD-binding PCMH-type domain-containing protein</fullName>
    </recommendedName>
</protein>
<dbReference type="Pfam" id="PF00941">
    <property type="entry name" value="FAD_binding_5"/>
    <property type="match status" value="1"/>
</dbReference>
<dbReference type="PROSITE" id="PS51387">
    <property type="entry name" value="FAD_PCMH"/>
    <property type="match status" value="1"/>
</dbReference>
<dbReference type="GO" id="GO:0071949">
    <property type="term" value="F:FAD binding"/>
    <property type="evidence" value="ECO:0007669"/>
    <property type="project" value="InterPro"/>
</dbReference>
<gene>
    <name evidence="5" type="ORF">DSCO28_39240</name>
</gene>
<dbReference type="InterPro" id="IPR002346">
    <property type="entry name" value="Mopterin_DH_FAD-bd"/>
</dbReference>
<dbReference type="PANTHER" id="PTHR42659:SF2">
    <property type="entry name" value="XANTHINE DEHYDROGENASE SUBUNIT C-RELATED"/>
    <property type="match status" value="1"/>
</dbReference>
<keyword evidence="2" id="KW-0274">FAD</keyword>